<dbReference type="Proteomes" id="UP000504635">
    <property type="component" value="Unplaced"/>
</dbReference>
<keyword evidence="2" id="KW-0175">Coiled coil</keyword>
<dbReference type="KEGG" id="soy:115889425"/>
<dbReference type="GO" id="GO:0005856">
    <property type="term" value="C:cytoskeleton"/>
    <property type="evidence" value="ECO:0007669"/>
    <property type="project" value="UniProtKB-ARBA"/>
</dbReference>
<dbReference type="GeneID" id="115889425"/>
<dbReference type="AlphaFoldDB" id="A0A6J2YMR3"/>
<proteinExistence type="inferred from homology"/>
<evidence type="ECO:0000256" key="1">
    <source>
        <dbReference type="ARBA" id="ARBA00006663"/>
    </source>
</evidence>
<feature type="region of interest" description="Disordered" evidence="3">
    <location>
        <begin position="485"/>
        <end position="522"/>
    </location>
</feature>
<sequence>MFDHQSSVYNNNCIKVPRNSITERSQTLYDQKFLNQLHNEVTKNLNEKMKSNIIDSKNDSSLFIDFYDSIPEYHEINHLSNQEFYRKLEHLKDKHREFCDYMHNQLKLEIKDTPQWIEDYKNIKVSENNTKTSTIRKKSSMKPFCSIPVPKKSYLDDEYHLSLSDKEGIVKPPSRRSVRIETPSIKSSVDVTPEPYFRAKSRMKNPDDGDEKIGNAAEWDDITTEDFNLPSQENTPLPTEVKSAPNSPLRRRKSVEETEYDGITIPKPFQMTVRDEENKIVEELFLKINKPKEEKLQQFKAHEVPIESQIPLFDKIMENREKRSHLIKEKRKAALQAQMKPFSFTRRDEEIQELSRRFSKSLPCVYNDEMPLKIKKFKAKPIPRNLFSNYIYKKMHEDEFYRALQKKVRAEEMLKHASLPPSMAKREKSKPKIDVCPRSYRDLELENNTTMRKTKKIPNYKAYHDKYERELEELKNEFITTSPRPFKLKTKSRKGKKSSYRISSAVSKSSSDTRTPSSLDMSSINRSNLAAVLRIQSARRRLEMEMMKKLEEAKIKDEARWREKVMRKKPVWQSLAYSHEEDLAMRLQLRRDEDKLRNEEHKLRMQQMLGRVNQQPTLFERQSQIKFPKTRDELLEQLHMEYYALGEKTGNKNRLSELSLTEMKDEAIQAIIDNSDEEFRMQARRNSKESNTSSEDKNA</sequence>
<dbReference type="InterPro" id="IPR019579">
    <property type="entry name" value="FAM161A/B"/>
</dbReference>
<accession>A0A6J2YMR3</accession>
<protein>
    <submittedName>
        <fullName evidence="5">Protein FAM161A-like</fullName>
    </submittedName>
</protein>
<feature type="compositionally biased region" description="Basic residues" evidence="3">
    <location>
        <begin position="486"/>
        <end position="499"/>
    </location>
</feature>
<dbReference type="OrthoDB" id="2150121at2759"/>
<gene>
    <name evidence="5" type="primary">LOC115889425</name>
</gene>
<dbReference type="Pfam" id="PF10595">
    <property type="entry name" value="FAM161A_B"/>
    <property type="match status" value="1"/>
</dbReference>
<reference evidence="5" key="1">
    <citation type="submission" date="2025-08" db="UniProtKB">
        <authorList>
            <consortium name="RefSeq"/>
        </authorList>
    </citation>
    <scope>IDENTIFICATION</scope>
    <source>
        <tissue evidence="5">Gonads</tissue>
    </source>
</reference>
<evidence type="ECO:0000313" key="5">
    <source>
        <dbReference type="RefSeq" id="XP_030765273.1"/>
    </source>
</evidence>
<dbReference type="PANTHER" id="PTHR21501">
    <property type="entry name" value="PROTEIN FAM-161"/>
    <property type="match status" value="1"/>
</dbReference>
<dbReference type="GO" id="GO:0005929">
    <property type="term" value="C:cilium"/>
    <property type="evidence" value="ECO:0007669"/>
    <property type="project" value="TreeGrafter"/>
</dbReference>
<name>A0A6J2YMR3_SITOR</name>
<feature type="region of interest" description="Disordered" evidence="3">
    <location>
        <begin position="674"/>
        <end position="699"/>
    </location>
</feature>
<dbReference type="InterPro" id="IPR051655">
    <property type="entry name" value="FAM161"/>
</dbReference>
<feature type="compositionally biased region" description="Low complexity" evidence="3">
    <location>
        <begin position="500"/>
        <end position="518"/>
    </location>
</feature>
<dbReference type="PANTHER" id="PTHR21501:SF1">
    <property type="entry name" value="PROTEIN FAM-161"/>
    <property type="match status" value="1"/>
</dbReference>
<evidence type="ECO:0000256" key="3">
    <source>
        <dbReference type="SAM" id="MobiDB-lite"/>
    </source>
</evidence>
<organism evidence="4 5">
    <name type="scientific">Sitophilus oryzae</name>
    <name type="common">Rice weevil</name>
    <name type="synonym">Curculio oryzae</name>
    <dbReference type="NCBI Taxonomy" id="7048"/>
    <lineage>
        <taxon>Eukaryota</taxon>
        <taxon>Metazoa</taxon>
        <taxon>Ecdysozoa</taxon>
        <taxon>Arthropoda</taxon>
        <taxon>Hexapoda</taxon>
        <taxon>Insecta</taxon>
        <taxon>Pterygota</taxon>
        <taxon>Neoptera</taxon>
        <taxon>Endopterygota</taxon>
        <taxon>Coleoptera</taxon>
        <taxon>Polyphaga</taxon>
        <taxon>Cucujiformia</taxon>
        <taxon>Curculionidae</taxon>
        <taxon>Dryophthorinae</taxon>
        <taxon>Sitophilus</taxon>
    </lineage>
</organism>
<evidence type="ECO:0000313" key="4">
    <source>
        <dbReference type="Proteomes" id="UP000504635"/>
    </source>
</evidence>
<evidence type="ECO:0000256" key="2">
    <source>
        <dbReference type="ARBA" id="ARBA00023054"/>
    </source>
</evidence>
<dbReference type="GO" id="GO:0044782">
    <property type="term" value="P:cilium organization"/>
    <property type="evidence" value="ECO:0007669"/>
    <property type="project" value="TreeGrafter"/>
</dbReference>
<comment type="similarity">
    <text evidence="1">Belongs to the FAM161 family.</text>
</comment>
<dbReference type="RefSeq" id="XP_030765273.1">
    <property type="nucleotide sequence ID" value="XM_030909413.1"/>
</dbReference>
<feature type="region of interest" description="Disordered" evidence="3">
    <location>
        <begin position="229"/>
        <end position="255"/>
    </location>
</feature>
<keyword evidence="4" id="KW-1185">Reference proteome</keyword>
<dbReference type="InParanoid" id="A0A6J2YMR3"/>